<evidence type="ECO:0000259" key="7">
    <source>
        <dbReference type="Pfam" id="PF02770"/>
    </source>
</evidence>
<dbReference type="InterPro" id="IPR046373">
    <property type="entry name" value="Acyl-CoA_Oxase/DH_mid-dom_sf"/>
</dbReference>
<evidence type="ECO:0000313" key="10">
    <source>
        <dbReference type="Proteomes" id="UP000431826"/>
    </source>
</evidence>
<dbReference type="PIRSF" id="PIRSF016578">
    <property type="entry name" value="HsaA"/>
    <property type="match status" value="1"/>
</dbReference>
<keyword evidence="10" id="KW-1185">Reference proteome</keyword>
<dbReference type="EMBL" id="BLIR01000001">
    <property type="protein sequence ID" value="GFE35758.1"/>
    <property type="molecule type" value="Genomic_DNA"/>
</dbReference>
<evidence type="ECO:0000259" key="8">
    <source>
        <dbReference type="Pfam" id="PF02771"/>
    </source>
</evidence>
<dbReference type="SUPFAM" id="SSF56645">
    <property type="entry name" value="Acyl-CoA dehydrogenase NM domain-like"/>
    <property type="match status" value="1"/>
</dbReference>
<dbReference type="InterPro" id="IPR037069">
    <property type="entry name" value="AcylCoA_DH/ox_N_sf"/>
</dbReference>
<evidence type="ECO:0000313" key="9">
    <source>
        <dbReference type="EMBL" id="GFE35758.1"/>
    </source>
</evidence>
<dbReference type="Pfam" id="PF00441">
    <property type="entry name" value="Acyl-CoA_dh_1"/>
    <property type="match status" value="1"/>
</dbReference>
<dbReference type="GO" id="GO:0050660">
    <property type="term" value="F:flavin adenine dinucleotide binding"/>
    <property type="evidence" value="ECO:0007669"/>
    <property type="project" value="InterPro"/>
</dbReference>
<dbReference type="InterPro" id="IPR013786">
    <property type="entry name" value="AcylCoA_DH/ox_N"/>
</dbReference>
<gene>
    <name evidence="9" type="ORF">Stube_04310</name>
</gene>
<reference evidence="9 10" key="1">
    <citation type="submission" date="2019-12" db="EMBL/GenBank/DDBJ databases">
        <title>Whole genome shotgun sequence of Streptomyces tubercidicus NBRC 13090.</title>
        <authorList>
            <person name="Ichikawa N."/>
            <person name="Kimura A."/>
            <person name="Kitahashi Y."/>
            <person name="Komaki H."/>
            <person name="Tamura T."/>
        </authorList>
    </citation>
    <scope>NUCLEOTIDE SEQUENCE [LARGE SCALE GENOMIC DNA]</scope>
    <source>
        <strain evidence="9 10">NBRC 13090</strain>
    </source>
</reference>
<dbReference type="InterPro" id="IPR006091">
    <property type="entry name" value="Acyl-CoA_Oxase/DH_mid-dom"/>
</dbReference>
<evidence type="ECO:0000256" key="1">
    <source>
        <dbReference type="ARBA" id="ARBA00001974"/>
    </source>
</evidence>
<dbReference type="PANTHER" id="PTHR43884:SF12">
    <property type="entry name" value="ISOVALERYL-COA DEHYDROGENASE, MITOCHONDRIAL-RELATED"/>
    <property type="match status" value="1"/>
</dbReference>
<dbReference type="Proteomes" id="UP000431826">
    <property type="component" value="Unassembled WGS sequence"/>
</dbReference>
<evidence type="ECO:0000259" key="6">
    <source>
        <dbReference type="Pfam" id="PF00441"/>
    </source>
</evidence>
<keyword evidence="4 5" id="KW-0274">FAD</keyword>
<feature type="domain" description="Acyl-CoA oxidase/dehydrogenase middle" evidence="7">
    <location>
        <begin position="112"/>
        <end position="219"/>
    </location>
</feature>
<evidence type="ECO:0000256" key="2">
    <source>
        <dbReference type="ARBA" id="ARBA00009347"/>
    </source>
</evidence>
<dbReference type="InterPro" id="IPR009100">
    <property type="entry name" value="AcylCoA_DH/oxidase_NM_dom_sf"/>
</dbReference>
<dbReference type="Pfam" id="PF02771">
    <property type="entry name" value="Acyl-CoA_dh_N"/>
    <property type="match status" value="1"/>
</dbReference>
<comment type="caution">
    <text evidence="9">The sequence shown here is derived from an EMBL/GenBank/DDBJ whole genome shotgun (WGS) entry which is preliminary data.</text>
</comment>
<dbReference type="Pfam" id="PF02770">
    <property type="entry name" value="Acyl-CoA_dh_M"/>
    <property type="match status" value="1"/>
</dbReference>
<comment type="similarity">
    <text evidence="2 5">Belongs to the acyl-CoA dehydrogenase family.</text>
</comment>
<sequence length="410" mass="43085">MSEPPPTAEELGRLLLPLADEIDAAKAVPPGVLKTVAESGALAAMVPAEYGGRPMNHREYGELSRAVAHTSASLQSLLTVHGMVCASLSRWGSEAARRQLLPRLASGELLGAFGLTEDGAGSDAQAIGTTAMPEEEPGASDGPSADAGAGAQTWWRLDGTKRWLSFGQVAGCFLVFAKHGDRSVGFLVRRDDPGVTVEPSRPTSGFRSAMLADLHMDGCRVPADRMVGRPGFGVAQVAGSALSLGRLCVAYGSLGLAEACCDAMLGHTSGRRQFGGRLIDLQLVRGLISDAVVDTEAARLLCEQAARAMDSRGGRLIEQVLTAKLAASRAAGTASAAAAQLHGAVGLVDGGPVDRWVRDARVMQVIEGSTQLLQHLLAEESLQSFRVRRRDPRYPFVQGADHVERAGHVE</sequence>
<dbReference type="Gene3D" id="1.10.540.10">
    <property type="entry name" value="Acyl-CoA dehydrogenase/oxidase, N-terminal domain"/>
    <property type="match status" value="1"/>
</dbReference>
<dbReference type="GeneID" id="96281628"/>
<protein>
    <submittedName>
        <fullName evidence="9">Acyl-CoA dehydrogenase</fullName>
    </submittedName>
</protein>
<comment type="cofactor">
    <cofactor evidence="1 5">
        <name>FAD</name>
        <dbReference type="ChEBI" id="CHEBI:57692"/>
    </cofactor>
</comment>
<feature type="domain" description="Acyl-CoA dehydrogenase/oxidase N-terminal" evidence="8">
    <location>
        <begin position="15"/>
        <end position="108"/>
    </location>
</feature>
<feature type="domain" description="Acyl-CoA dehydrogenase/oxidase C-terminal" evidence="6">
    <location>
        <begin position="237"/>
        <end position="380"/>
    </location>
</feature>
<dbReference type="OrthoDB" id="9802447at2"/>
<dbReference type="Gene3D" id="1.20.140.10">
    <property type="entry name" value="Butyryl-CoA Dehydrogenase, subunit A, domain 3"/>
    <property type="match status" value="1"/>
</dbReference>
<dbReference type="PROSITE" id="PS00072">
    <property type="entry name" value="ACYL_COA_DH_1"/>
    <property type="match status" value="1"/>
</dbReference>
<evidence type="ECO:0000256" key="5">
    <source>
        <dbReference type="RuleBase" id="RU362125"/>
    </source>
</evidence>
<dbReference type="InterPro" id="IPR006089">
    <property type="entry name" value="Acyl-CoA_DH_CS"/>
</dbReference>
<keyword evidence="3 5" id="KW-0285">Flavoprotein</keyword>
<dbReference type="Gene3D" id="2.40.110.10">
    <property type="entry name" value="Butyryl-CoA Dehydrogenase, subunit A, domain 2"/>
    <property type="match status" value="1"/>
</dbReference>
<proteinExistence type="inferred from homology"/>
<dbReference type="RefSeq" id="WP_159742208.1">
    <property type="nucleotide sequence ID" value="NZ_BLIR01000001.1"/>
</dbReference>
<accession>A0A640UI76</accession>
<organism evidence="9 10">
    <name type="scientific">Streptomyces tubercidicus</name>
    <dbReference type="NCBI Taxonomy" id="47759"/>
    <lineage>
        <taxon>Bacteria</taxon>
        <taxon>Bacillati</taxon>
        <taxon>Actinomycetota</taxon>
        <taxon>Actinomycetes</taxon>
        <taxon>Kitasatosporales</taxon>
        <taxon>Streptomycetaceae</taxon>
        <taxon>Streptomyces</taxon>
    </lineage>
</organism>
<dbReference type="InterPro" id="IPR036250">
    <property type="entry name" value="AcylCo_DH-like_C"/>
</dbReference>
<name>A0A640UI76_9ACTN</name>
<dbReference type="SUPFAM" id="SSF47203">
    <property type="entry name" value="Acyl-CoA dehydrogenase C-terminal domain-like"/>
    <property type="match status" value="1"/>
</dbReference>
<keyword evidence="5" id="KW-0560">Oxidoreductase</keyword>
<evidence type="ECO:0000256" key="4">
    <source>
        <dbReference type="ARBA" id="ARBA00022827"/>
    </source>
</evidence>
<dbReference type="AlphaFoldDB" id="A0A640UI76"/>
<dbReference type="InterPro" id="IPR009075">
    <property type="entry name" value="AcylCo_DH/oxidase_C"/>
</dbReference>
<evidence type="ECO:0000256" key="3">
    <source>
        <dbReference type="ARBA" id="ARBA00022630"/>
    </source>
</evidence>
<dbReference type="PANTHER" id="PTHR43884">
    <property type="entry name" value="ACYL-COA DEHYDROGENASE"/>
    <property type="match status" value="1"/>
</dbReference>
<dbReference type="GO" id="GO:0003995">
    <property type="term" value="F:acyl-CoA dehydrogenase activity"/>
    <property type="evidence" value="ECO:0007669"/>
    <property type="project" value="InterPro"/>
</dbReference>